<gene>
    <name evidence="1" type="ORF">CYCCA115_LOCUS9158</name>
</gene>
<keyword evidence="2" id="KW-1185">Reference proteome</keyword>
<organism evidence="1 2">
    <name type="scientific">Cylindrotheca closterium</name>
    <dbReference type="NCBI Taxonomy" id="2856"/>
    <lineage>
        <taxon>Eukaryota</taxon>
        <taxon>Sar</taxon>
        <taxon>Stramenopiles</taxon>
        <taxon>Ochrophyta</taxon>
        <taxon>Bacillariophyta</taxon>
        <taxon>Bacillariophyceae</taxon>
        <taxon>Bacillariophycidae</taxon>
        <taxon>Bacillariales</taxon>
        <taxon>Bacillariaceae</taxon>
        <taxon>Cylindrotheca</taxon>
    </lineage>
</organism>
<name>A0AAD2FJC4_9STRA</name>
<dbReference type="AlphaFoldDB" id="A0AAD2FJC4"/>
<dbReference type="EMBL" id="CAKOGP040001302">
    <property type="protein sequence ID" value="CAJ1945011.1"/>
    <property type="molecule type" value="Genomic_DNA"/>
</dbReference>
<protein>
    <submittedName>
        <fullName evidence="1">Uncharacterized protein</fullName>
    </submittedName>
</protein>
<proteinExistence type="predicted"/>
<accession>A0AAD2FJC4</accession>
<reference evidence="1" key="1">
    <citation type="submission" date="2023-08" db="EMBL/GenBank/DDBJ databases">
        <authorList>
            <person name="Audoor S."/>
            <person name="Bilcke G."/>
        </authorList>
    </citation>
    <scope>NUCLEOTIDE SEQUENCE</scope>
</reference>
<evidence type="ECO:0000313" key="1">
    <source>
        <dbReference type="EMBL" id="CAJ1945011.1"/>
    </source>
</evidence>
<dbReference type="Proteomes" id="UP001295423">
    <property type="component" value="Unassembled WGS sequence"/>
</dbReference>
<comment type="caution">
    <text evidence="1">The sequence shown here is derived from an EMBL/GenBank/DDBJ whole genome shotgun (WGS) entry which is preliminary data.</text>
</comment>
<evidence type="ECO:0000313" key="2">
    <source>
        <dbReference type="Proteomes" id="UP001295423"/>
    </source>
</evidence>
<sequence length="183" mass="20608">MVKEQMAHWTTDVSKILDARTGDISWGKDEIPPQLMFDLGLEDECNFNKLIKAEDVDNGTLQGTTETDNIDAQNYVNMEIGLRRGQEGELQRAVVHRRLVDAEGNPMGVANNNQLLDTRQYKVEYEDGSTEVLAANLLAENLLAQVDEHGHRHLLMEEITEHRSDEKAVKMKDAFYPLASGAQ</sequence>